<dbReference type="Pfam" id="PF13614">
    <property type="entry name" value="AAA_31"/>
    <property type="match status" value="1"/>
</dbReference>
<reference evidence="3" key="1">
    <citation type="journal article" date="2019" name="Int. J. Syst. Evol. Microbiol.">
        <title>The Global Catalogue of Microorganisms (GCM) 10K type strain sequencing project: providing services to taxonomists for standard genome sequencing and annotation.</title>
        <authorList>
            <consortium name="The Broad Institute Genomics Platform"/>
            <consortium name="The Broad Institute Genome Sequencing Center for Infectious Disease"/>
            <person name="Wu L."/>
            <person name="Ma J."/>
        </authorList>
    </citation>
    <scope>NUCLEOTIDE SEQUENCE [LARGE SCALE GENOMIC DNA]</scope>
    <source>
        <strain evidence="3">KACC 12507</strain>
    </source>
</reference>
<accession>A0ABV9LWR8</accession>
<dbReference type="CDD" id="cd02042">
    <property type="entry name" value="ParAB_family"/>
    <property type="match status" value="1"/>
</dbReference>
<name>A0ABV9LWR8_9ALTE</name>
<dbReference type="SUPFAM" id="SSF52540">
    <property type="entry name" value="P-loop containing nucleoside triphosphate hydrolases"/>
    <property type="match status" value="1"/>
</dbReference>
<sequence>MKVWTVVNQKGGVGKTTSTISIAGSLSAQGYKVLLLDLDPHASLTYYLGFDAENLTSSLYDVFCQTPSEPFDIKQALQATKIKNVGLLPSHIALSTLDKRFGTAPGKGLVIKKALEQLGSQFDIAIIDCPPVLGVLMVNGLVAANAIVVPTQTEYLALRGLDRMLQTLEQLKPTLQDEVLTLVVATLFDRRVNACLASYTKMRDNYKAHMWRGYIPVDTKFRDASQQGLPINMIVKDSRGAFAYDKLTNELLKYAA</sequence>
<dbReference type="InterPro" id="IPR025669">
    <property type="entry name" value="AAA_dom"/>
</dbReference>
<organism evidence="2 3">
    <name type="scientific">Glaciecola siphonariae</name>
    <dbReference type="NCBI Taxonomy" id="521012"/>
    <lineage>
        <taxon>Bacteria</taxon>
        <taxon>Pseudomonadati</taxon>
        <taxon>Pseudomonadota</taxon>
        <taxon>Gammaproteobacteria</taxon>
        <taxon>Alteromonadales</taxon>
        <taxon>Alteromonadaceae</taxon>
        <taxon>Glaciecola</taxon>
    </lineage>
</organism>
<dbReference type="Gene3D" id="3.40.50.300">
    <property type="entry name" value="P-loop containing nucleotide triphosphate hydrolases"/>
    <property type="match status" value="1"/>
</dbReference>
<gene>
    <name evidence="2" type="ORF">ACFO4O_07040</name>
</gene>
<dbReference type="InterPro" id="IPR050678">
    <property type="entry name" value="DNA_Partitioning_ATPase"/>
</dbReference>
<dbReference type="RefSeq" id="WP_382406862.1">
    <property type="nucleotide sequence ID" value="NZ_JBHSGU010000002.1"/>
</dbReference>
<proteinExistence type="predicted"/>
<dbReference type="PANTHER" id="PTHR13696">
    <property type="entry name" value="P-LOOP CONTAINING NUCLEOSIDE TRIPHOSPHATE HYDROLASE"/>
    <property type="match status" value="1"/>
</dbReference>
<evidence type="ECO:0000259" key="1">
    <source>
        <dbReference type="Pfam" id="PF13614"/>
    </source>
</evidence>
<keyword evidence="3" id="KW-1185">Reference proteome</keyword>
<evidence type="ECO:0000313" key="3">
    <source>
        <dbReference type="Proteomes" id="UP001595897"/>
    </source>
</evidence>
<feature type="domain" description="AAA" evidence="1">
    <location>
        <begin position="1"/>
        <end position="178"/>
    </location>
</feature>
<dbReference type="EMBL" id="JBHSGU010000002">
    <property type="protein sequence ID" value="MFC4699903.1"/>
    <property type="molecule type" value="Genomic_DNA"/>
</dbReference>
<protein>
    <submittedName>
        <fullName evidence="2">ParA family protein</fullName>
    </submittedName>
</protein>
<comment type="caution">
    <text evidence="2">The sequence shown here is derived from an EMBL/GenBank/DDBJ whole genome shotgun (WGS) entry which is preliminary data.</text>
</comment>
<dbReference type="PANTHER" id="PTHR13696:SF69">
    <property type="entry name" value="PLASMID PARTITIONING PROTEIN-RELATED"/>
    <property type="match status" value="1"/>
</dbReference>
<dbReference type="InterPro" id="IPR027417">
    <property type="entry name" value="P-loop_NTPase"/>
</dbReference>
<evidence type="ECO:0000313" key="2">
    <source>
        <dbReference type="EMBL" id="MFC4699903.1"/>
    </source>
</evidence>
<dbReference type="Proteomes" id="UP001595897">
    <property type="component" value="Unassembled WGS sequence"/>
</dbReference>